<evidence type="ECO:0000256" key="2">
    <source>
        <dbReference type="ARBA" id="ARBA00006375"/>
    </source>
</evidence>
<dbReference type="Gene3D" id="1.50.40.10">
    <property type="entry name" value="Mitochondrial carrier domain"/>
    <property type="match status" value="1"/>
</dbReference>
<evidence type="ECO:0000313" key="10">
    <source>
        <dbReference type="Proteomes" id="UP001633002"/>
    </source>
</evidence>
<keyword evidence="10" id="KW-1185">Reference proteome</keyword>
<evidence type="ECO:0000256" key="4">
    <source>
        <dbReference type="ARBA" id="ARBA00022692"/>
    </source>
</evidence>
<dbReference type="SUPFAM" id="SSF103506">
    <property type="entry name" value="Mitochondrial carrier"/>
    <property type="match status" value="1"/>
</dbReference>
<keyword evidence="4" id="KW-0812">Transmembrane</keyword>
<keyword evidence="5" id="KW-0677">Repeat</keyword>
<accession>A0ABD3HRS8</accession>
<organism evidence="9 10">
    <name type="scientific">Riccia sorocarpa</name>
    <dbReference type="NCBI Taxonomy" id="122646"/>
    <lineage>
        <taxon>Eukaryota</taxon>
        <taxon>Viridiplantae</taxon>
        <taxon>Streptophyta</taxon>
        <taxon>Embryophyta</taxon>
        <taxon>Marchantiophyta</taxon>
        <taxon>Marchantiopsida</taxon>
        <taxon>Marchantiidae</taxon>
        <taxon>Marchantiales</taxon>
        <taxon>Ricciaceae</taxon>
        <taxon>Riccia</taxon>
    </lineage>
</organism>
<dbReference type="Proteomes" id="UP001633002">
    <property type="component" value="Unassembled WGS sequence"/>
</dbReference>
<evidence type="ECO:0000256" key="5">
    <source>
        <dbReference type="ARBA" id="ARBA00022737"/>
    </source>
</evidence>
<dbReference type="PANTHER" id="PTHR45788:SF4">
    <property type="entry name" value="TRICARBOXYLATE TRANSPORT PROTEIN, MITOCHONDRIAL"/>
    <property type="match status" value="1"/>
</dbReference>
<evidence type="ECO:0000313" key="9">
    <source>
        <dbReference type="EMBL" id="KAL3692965.1"/>
    </source>
</evidence>
<evidence type="ECO:0000256" key="3">
    <source>
        <dbReference type="ARBA" id="ARBA00022448"/>
    </source>
</evidence>
<evidence type="ECO:0000256" key="6">
    <source>
        <dbReference type="ARBA" id="ARBA00022989"/>
    </source>
</evidence>
<dbReference type="InterPro" id="IPR049563">
    <property type="entry name" value="TXTP-like"/>
</dbReference>
<keyword evidence="7" id="KW-0496">Mitochondrion</keyword>
<comment type="similarity">
    <text evidence="2">Belongs to the mitochondrial carrier (TC 2.A.29) family.</text>
</comment>
<gene>
    <name evidence="9" type="ORF">R1sor_006616</name>
</gene>
<evidence type="ECO:0000256" key="8">
    <source>
        <dbReference type="ARBA" id="ARBA00023136"/>
    </source>
</evidence>
<keyword evidence="6" id="KW-1133">Transmembrane helix</keyword>
<dbReference type="GO" id="GO:0031966">
    <property type="term" value="C:mitochondrial membrane"/>
    <property type="evidence" value="ECO:0007669"/>
    <property type="project" value="UniProtKB-SubCell"/>
</dbReference>
<dbReference type="PANTHER" id="PTHR45788">
    <property type="entry name" value="SUCCINATE/FUMARATE MITOCHONDRIAL TRANSPORTER-RELATED"/>
    <property type="match status" value="1"/>
</dbReference>
<dbReference type="EMBL" id="JBJQOH010000003">
    <property type="protein sequence ID" value="KAL3692965.1"/>
    <property type="molecule type" value="Genomic_DNA"/>
</dbReference>
<name>A0ABD3HRS8_9MARC</name>
<dbReference type="InterPro" id="IPR023395">
    <property type="entry name" value="MCP_dom_sf"/>
</dbReference>
<evidence type="ECO:0000256" key="1">
    <source>
        <dbReference type="ARBA" id="ARBA00004225"/>
    </source>
</evidence>
<proteinExistence type="inferred from homology"/>
<reference evidence="9 10" key="1">
    <citation type="submission" date="2024-09" db="EMBL/GenBank/DDBJ databases">
        <title>Chromosome-scale assembly of Riccia sorocarpa.</title>
        <authorList>
            <person name="Paukszto L."/>
        </authorList>
    </citation>
    <scope>NUCLEOTIDE SEQUENCE [LARGE SCALE GENOMIC DNA]</scope>
    <source>
        <strain evidence="9">LP-2024</strain>
        <tissue evidence="9">Aerial parts of the thallus</tissue>
    </source>
</reference>
<keyword evidence="3" id="KW-0813">Transport</keyword>
<comment type="caution">
    <text evidence="9">The sequence shown here is derived from an EMBL/GenBank/DDBJ whole genome shotgun (WGS) entry which is preliminary data.</text>
</comment>
<dbReference type="AlphaFoldDB" id="A0ABD3HRS8"/>
<comment type="subcellular location">
    <subcellularLocation>
        <location evidence="1">Mitochondrion membrane</location>
        <topology evidence="1">Multi-pass membrane protein</topology>
    </subcellularLocation>
</comment>
<keyword evidence="8" id="KW-0472">Membrane</keyword>
<sequence length="166" mass="17368">MAEVATSIVATALSMNHMDFAKRVVEQVVRILGPVESASIGALSGVIEVLIQQPSVSIKNAIQDKQPISWNPRVLYRGVLVNATSMAPISAIQFGVNSLLMKSLKGPPSSGQRAGFACTAGVVSAMISGPAELVMIQQQKTGASLLAQFKMIVSEHGALALTRGLV</sequence>
<protein>
    <submittedName>
        <fullName evidence="9">Uncharacterized protein</fullName>
    </submittedName>
</protein>
<evidence type="ECO:0000256" key="7">
    <source>
        <dbReference type="ARBA" id="ARBA00023128"/>
    </source>
</evidence>